<dbReference type="PANTHER" id="PTHR13675:SF1">
    <property type="entry name" value="SUCCINATE DEHYDROGENASE ASSEMBLY FACTOR 1, MITOCHONDRIAL"/>
    <property type="match status" value="1"/>
</dbReference>
<dbReference type="CDD" id="cd20268">
    <property type="entry name" value="Complex1_LYR_SDHAF1_LYRM8"/>
    <property type="match status" value="1"/>
</dbReference>
<name>A0A9W7XSE7_9FUNG</name>
<feature type="domain" description="Complex 1 LYR protein" evidence="5">
    <location>
        <begin position="14"/>
        <end position="72"/>
    </location>
</feature>
<dbReference type="InterPro" id="IPR045295">
    <property type="entry name" value="Complex1_LYR_SDHAF1_LYRM8"/>
</dbReference>
<gene>
    <name evidence="6" type="ORF">LPJ64_000178</name>
</gene>
<dbReference type="PANTHER" id="PTHR13675">
    <property type="entry name" value="LYR MOTIF-CONTAINING PROTEIN 2"/>
    <property type="match status" value="1"/>
</dbReference>
<accession>A0A9W7XSE7</accession>
<dbReference type="GO" id="GO:0034553">
    <property type="term" value="P:mitochondrial respiratory chain complex II assembly"/>
    <property type="evidence" value="ECO:0007669"/>
    <property type="project" value="InterPro"/>
</dbReference>
<keyword evidence="7" id="KW-1185">Reference proteome</keyword>
<proteinExistence type="inferred from homology"/>
<dbReference type="Proteomes" id="UP001145021">
    <property type="component" value="Unassembled WGS sequence"/>
</dbReference>
<evidence type="ECO:0000313" key="7">
    <source>
        <dbReference type="Proteomes" id="UP001145021"/>
    </source>
</evidence>
<dbReference type="EMBL" id="JANBOH010000003">
    <property type="protein sequence ID" value="KAJ1648596.1"/>
    <property type="molecule type" value="Genomic_DNA"/>
</dbReference>
<dbReference type="GO" id="GO:0005759">
    <property type="term" value="C:mitochondrial matrix"/>
    <property type="evidence" value="ECO:0007669"/>
    <property type="project" value="UniProtKB-SubCell"/>
</dbReference>
<evidence type="ECO:0000256" key="4">
    <source>
        <dbReference type="ARBA" id="ARBA00025715"/>
    </source>
</evidence>
<evidence type="ECO:0000256" key="3">
    <source>
        <dbReference type="ARBA" id="ARBA00023186"/>
    </source>
</evidence>
<organism evidence="6 7">
    <name type="scientific">Coemansia asiatica</name>
    <dbReference type="NCBI Taxonomy" id="1052880"/>
    <lineage>
        <taxon>Eukaryota</taxon>
        <taxon>Fungi</taxon>
        <taxon>Fungi incertae sedis</taxon>
        <taxon>Zoopagomycota</taxon>
        <taxon>Kickxellomycotina</taxon>
        <taxon>Kickxellomycetes</taxon>
        <taxon>Kickxellales</taxon>
        <taxon>Kickxellaceae</taxon>
        <taxon>Coemansia</taxon>
    </lineage>
</organism>
<keyword evidence="2" id="KW-0496">Mitochondrion</keyword>
<evidence type="ECO:0000259" key="5">
    <source>
        <dbReference type="Pfam" id="PF05347"/>
    </source>
</evidence>
<evidence type="ECO:0000313" key="6">
    <source>
        <dbReference type="EMBL" id="KAJ1648596.1"/>
    </source>
</evidence>
<dbReference type="Pfam" id="PF05347">
    <property type="entry name" value="Complex1_LYR"/>
    <property type="match status" value="1"/>
</dbReference>
<comment type="subcellular location">
    <subcellularLocation>
        <location evidence="1">Mitochondrion matrix</location>
    </subcellularLocation>
</comment>
<sequence>MVAAARRLSGLQKDVLHLYRDCLRAIKSKPKEAQPRFRAFARKEFDRNIGTLKRTDVKAIEYLLRIGRRRMEQYMAPTVQDISHQ</sequence>
<dbReference type="AlphaFoldDB" id="A0A9W7XSE7"/>
<evidence type="ECO:0000256" key="1">
    <source>
        <dbReference type="ARBA" id="ARBA00004305"/>
    </source>
</evidence>
<dbReference type="InterPro" id="IPR008011">
    <property type="entry name" value="Complex1_LYR_dom"/>
</dbReference>
<protein>
    <recommendedName>
        <fullName evidence="5">Complex 1 LYR protein domain-containing protein</fullName>
    </recommendedName>
</protein>
<evidence type="ECO:0000256" key="2">
    <source>
        <dbReference type="ARBA" id="ARBA00023128"/>
    </source>
</evidence>
<keyword evidence="3" id="KW-0143">Chaperone</keyword>
<comment type="similarity">
    <text evidence="4">Belongs to the complex I LYR family. SDHAF1 subfamily.</text>
</comment>
<reference evidence="6" key="1">
    <citation type="submission" date="2022-07" db="EMBL/GenBank/DDBJ databases">
        <title>Phylogenomic reconstructions and comparative analyses of Kickxellomycotina fungi.</title>
        <authorList>
            <person name="Reynolds N.K."/>
            <person name="Stajich J.E."/>
            <person name="Barry K."/>
            <person name="Grigoriev I.V."/>
            <person name="Crous P."/>
            <person name="Smith M.E."/>
        </authorList>
    </citation>
    <scope>NUCLEOTIDE SEQUENCE</scope>
    <source>
        <strain evidence="6">NBRC 105413</strain>
    </source>
</reference>
<comment type="caution">
    <text evidence="6">The sequence shown here is derived from an EMBL/GenBank/DDBJ whole genome shotgun (WGS) entry which is preliminary data.</text>
</comment>